<keyword evidence="2" id="KW-1185">Reference proteome</keyword>
<organism evidence="1 2">
    <name type="scientific">Paraburkholderia denitrificans</name>
    <dbReference type="NCBI Taxonomy" id="694025"/>
    <lineage>
        <taxon>Bacteria</taxon>
        <taxon>Pseudomonadati</taxon>
        <taxon>Pseudomonadota</taxon>
        <taxon>Betaproteobacteria</taxon>
        <taxon>Burkholderiales</taxon>
        <taxon>Burkholderiaceae</taxon>
        <taxon>Paraburkholderia</taxon>
    </lineage>
</organism>
<accession>A0ABW0JG16</accession>
<evidence type="ECO:0000313" key="2">
    <source>
        <dbReference type="Proteomes" id="UP001596103"/>
    </source>
</evidence>
<dbReference type="Proteomes" id="UP001596103">
    <property type="component" value="Unassembled WGS sequence"/>
</dbReference>
<dbReference type="GO" id="GO:0004519">
    <property type="term" value="F:endonuclease activity"/>
    <property type="evidence" value="ECO:0007669"/>
    <property type="project" value="UniProtKB-KW"/>
</dbReference>
<keyword evidence="1" id="KW-0540">Nuclease</keyword>
<evidence type="ECO:0000313" key="1">
    <source>
        <dbReference type="EMBL" id="MFC5431474.1"/>
    </source>
</evidence>
<keyword evidence="1" id="KW-0378">Hydrolase</keyword>
<dbReference type="EMBL" id="JBHSMP010000037">
    <property type="protein sequence ID" value="MFC5431474.1"/>
    <property type="molecule type" value="Genomic_DNA"/>
</dbReference>
<protein>
    <submittedName>
        <fullName evidence="1">HNH endonuclease</fullName>
    </submittedName>
</protein>
<gene>
    <name evidence="1" type="ORF">ACFPTO_22100</name>
</gene>
<reference evidence="2" key="1">
    <citation type="journal article" date="2019" name="Int. J. Syst. Evol. Microbiol.">
        <title>The Global Catalogue of Microorganisms (GCM) 10K type strain sequencing project: providing services to taxonomists for standard genome sequencing and annotation.</title>
        <authorList>
            <consortium name="The Broad Institute Genomics Platform"/>
            <consortium name="The Broad Institute Genome Sequencing Center for Infectious Disease"/>
            <person name="Wu L."/>
            <person name="Ma J."/>
        </authorList>
    </citation>
    <scope>NUCLEOTIDE SEQUENCE [LARGE SCALE GENOMIC DNA]</scope>
    <source>
        <strain evidence="2">CCUG 56042</strain>
    </source>
</reference>
<sequence length="284" mass="32625">MTIKLPDFLTWSTLNGLRSKMGAPLVERFGVQHVVTVIELPVIDRLQGAGIDVTADQIQVLDDGTLAYKGYRVLVYIRDVPTIGNRGSMPKYHFAHCRTLETMYRNHRAERYVVAISDSGLFHVNVLDSGIKSEPMKLDVCQNCLAHIRWKGFDMQMARPRRLSIVDQFRLTEFFDKYPKDLLSVTPKHSSATASINTYTDDWPDVSARTRSRRGYKCEKCDIVLPGVEAKFLHVHHQNGQKHDNTDGNLKVLCIGCHAEELMHAHMKSLPDYREFSERYRRYT</sequence>
<dbReference type="RefSeq" id="WP_377714737.1">
    <property type="nucleotide sequence ID" value="NZ_JBHSMP010000037.1"/>
</dbReference>
<keyword evidence="1" id="KW-0255">Endonuclease</keyword>
<comment type="caution">
    <text evidence="1">The sequence shown here is derived from an EMBL/GenBank/DDBJ whole genome shotgun (WGS) entry which is preliminary data.</text>
</comment>
<name>A0ABW0JG16_9BURK</name>
<proteinExistence type="predicted"/>